<evidence type="ECO:0000313" key="2">
    <source>
        <dbReference type="EMBL" id="ETK05035.1"/>
    </source>
</evidence>
<dbReference type="AlphaFoldDB" id="W2CD53"/>
<comment type="caution">
    <text evidence="2">The sequence shown here is derived from an EMBL/GenBank/DDBJ whole genome shotgun (WGS) entry which is preliminary data.</text>
</comment>
<dbReference type="PATRIC" id="fig|1410950.3.peg.685"/>
<reference evidence="2 3" key="1">
    <citation type="submission" date="2013-11" db="EMBL/GenBank/DDBJ databases">
        <title>Single cell genomics of uncultured Tannerella BU063 (oral taxon 286).</title>
        <authorList>
            <person name="Beall C.J."/>
            <person name="Campbell A.G."/>
            <person name="Griffen A.L."/>
            <person name="Podar M."/>
            <person name="Leys E.J."/>
        </authorList>
    </citation>
    <scope>NUCLEOTIDE SEQUENCE [LARGE SCALE GENOMIC DNA]</scope>
    <source>
        <strain evidence="2">Cell 5</strain>
    </source>
</reference>
<organism evidence="2 3">
    <name type="scientific">Tannerella sp. oral taxon BU063 isolate Cell 5</name>
    <dbReference type="NCBI Taxonomy" id="1410950"/>
    <lineage>
        <taxon>Bacteria</taxon>
        <taxon>Pseudomonadati</taxon>
        <taxon>Bacteroidota</taxon>
        <taxon>Bacteroidia</taxon>
        <taxon>Bacteroidales</taxon>
        <taxon>Tannerellaceae</taxon>
        <taxon>Tannerella</taxon>
    </lineage>
</organism>
<feature type="compositionally biased region" description="Basic and acidic residues" evidence="1">
    <location>
        <begin position="171"/>
        <end position="188"/>
    </location>
</feature>
<dbReference type="EMBL" id="AYYC01000583">
    <property type="protein sequence ID" value="ETK05035.1"/>
    <property type="molecule type" value="Genomic_DNA"/>
</dbReference>
<protein>
    <submittedName>
        <fullName evidence="2">Uncharacterized protein</fullName>
    </submittedName>
</protein>
<feature type="compositionally biased region" description="Basic and acidic residues" evidence="1">
    <location>
        <begin position="141"/>
        <end position="157"/>
    </location>
</feature>
<sequence length="203" mass="22519">MAKAKNLVSGELTDENIGKVNTHLSDIETLMPFLIALPADEKRKMNPMGKQSIEFVNTALTGAKRFSQYLLPTFKKDEFAKDVKLIHDLRDIRAGVVSLLEKIDDTIYGTAVDAMQSANEVYSYLKTASEKDAALKEFVGEMSKRYDRPNKKSKDNPKQPAEPNKPTDPNKPADPKQPADPKKPDTPKKPGTGGDPDIHLPEE</sequence>
<evidence type="ECO:0000313" key="3">
    <source>
        <dbReference type="Proteomes" id="UP000018872"/>
    </source>
</evidence>
<accession>W2CD53</accession>
<feature type="region of interest" description="Disordered" evidence="1">
    <location>
        <begin position="141"/>
        <end position="203"/>
    </location>
</feature>
<evidence type="ECO:0000256" key="1">
    <source>
        <dbReference type="SAM" id="MobiDB-lite"/>
    </source>
</evidence>
<dbReference type="Proteomes" id="UP000018872">
    <property type="component" value="Unassembled WGS sequence"/>
</dbReference>
<proteinExistence type="predicted"/>
<name>W2CD53_9BACT</name>
<gene>
    <name evidence="2" type="ORF">T229_05660</name>
</gene>